<evidence type="ECO:0000256" key="1">
    <source>
        <dbReference type="SAM" id="MobiDB-lite"/>
    </source>
</evidence>
<dbReference type="Proteomes" id="UP000887116">
    <property type="component" value="Unassembled WGS sequence"/>
</dbReference>
<feature type="compositionally biased region" description="Polar residues" evidence="1">
    <location>
        <begin position="174"/>
        <end position="185"/>
    </location>
</feature>
<name>A0A8X6LDG0_TRICU</name>
<protein>
    <submittedName>
        <fullName evidence="2">RNA-directed DNA polymerase from mobile element jockey</fullName>
    </submittedName>
</protein>
<proteinExistence type="predicted"/>
<dbReference type="GO" id="GO:0003964">
    <property type="term" value="F:RNA-directed DNA polymerase activity"/>
    <property type="evidence" value="ECO:0007669"/>
    <property type="project" value="UniProtKB-KW"/>
</dbReference>
<evidence type="ECO:0000313" key="2">
    <source>
        <dbReference type="EMBL" id="GFR03054.1"/>
    </source>
</evidence>
<dbReference type="AlphaFoldDB" id="A0A8X6LDG0"/>
<reference evidence="2" key="1">
    <citation type="submission" date="2020-07" db="EMBL/GenBank/DDBJ databases">
        <title>Multicomponent nature underlies the extraordinary mechanical properties of spider dragline silk.</title>
        <authorList>
            <person name="Kono N."/>
            <person name="Nakamura H."/>
            <person name="Mori M."/>
            <person name="Yoshida Y."/>
            <person name="Ohtoshi R."/>
            <person name="Malay A.D."/>
            <person name="Moran D.A.P."/>
            <person name="Tomita M."/>
            <person name="Numata K."/>
            <person name="Arakawa K."/>
        </authorList>
    </citation>
    <scope>NUCLEOTIDE SEQUENCE</scope>
</reference>
<gene>
    <name evidence="2" type="primary">jockeypol_218</name>
    <name evidence="2" type="ORF">TNCT_336181</name>
</gene>
<feature type="compositionally biased region" description="Polar residues" evidence="1">
    <location>
        <begin position="1"/>
        <end position="19"/>
    </location>
</feature>
<dbReference type="EMBL" id="BMAO01015615">
    <property type="protein sequence ID" value="GFR03054.1"/>
    <property type="molecule type" value="Genomic_DNA"/>
</dbReference>
<organism evidence="2 3">
    <name type="scientific">Trichonephila clavata</name>
    <name type="common">Joro spider</name>
    <name type="synonym">Nephila clavata</name>
    <dbReference type="NCBI Taxonomy" id="2740835"/>
    <lineage>
        <taxon>Eukaryota</taxon>
        <taxon>Metazoa</taxon>
        <taxon>Ecdysozoa</taxon>
        <taxon>Arthropoda</taxon>
        <taxon>Chelicerata</taxon>
        <taxon>Arachnida</taxon>
        <taxon>Araneae</taxon>
        <taxon>Araneomorphae</taxon>
        <taxon>Entelegynae</taxon>
        <taxon>Araneoidea</taxon>
        <taxon>Nephilidae</taxon>
        <taxon>Trichonephila</taxon>
    </lineage>
</organism>
<keyword evidence="2" id="KW-0695">RNA-directed DNA polymerase</keyword>
<keyword evidence="3" id="KW-1185">Reference proteome</keyword>
<accession>A0A8X6LDG0</accession>
<evidence type="ECO:0000313" key="3">
    <source>
        <dbReference type="Proteomes" id="UP000887116"/>
    </source>
</evidence>
<feature type="compositionally biased region" description="Pro residues" evidence="1">
    <location>
        <begin position="133"/>
        <end position="143"/>
    </location>
</feature>
<keyword evidence="2" id="KW-0548">Nucleotidyltransferase</keyword>
<feature type="region of interest" description="Disordered" evidence="1">
    <location>
        <begin position="1"/>
        <end position="22"/>
    </location>
</feature>
<sequence>MTSIDQGSWSDRTDATTPSVMGLGACESPSRKSFGDEFIVENSDVFREAIKARNVYAAWARKLTQAKPDDPDLQNFHLQVGKSGEIVNNLLIKLQVPLFKIPASEKELDRIILRAKTQVVEPAAANREEKPLPAAPSSPPPSPRSVKKKREKRRADEQGFIPPPRQLVRKKRTTSALPSTSQSGETEVIESAPTPSTSIASAADGEGMETNADDPPAGDIIEIAPVPERKVRAPPPFFINPKGDWRQLVAIAKMHAPSFQSQMAGRFLKVTVADADQYRALNSFLTEAGVEFKSFNLKEDRPVKVVIRGLPSNTEPEDIQAKIEAEGFKLSSYFWLHGFLPVPSGPPPDPEFPHFSNVPSGTAGGFFKARQRGNPITCCRARSKSEAKEDFSI</sequence>
<feature type="region of interest" description="Disordered" evidence="1">
    <location>
        <begin position="122"/>
        <end position="219"/>
    </location>
</feature>
<feature type="compositionally biased region" description="Low complexity" evidence="1">
    <location>
        <begin position="191"/>
        <end position="203"/>
    </location>
</feature>
<keyword evidence="2" id="KW-0808">Transferase</keyword>
<comment type="caution">
    <text evidence="2">The sequence shown here is derived from an EMBL/GenBank/DDBJ whole genome shotgun (WGS) entry which is preliminary data.</text>
</comment>